<dbReference type="EMBL" id="CP016094">
    <property type="protein sequence ID" value="AOS45273.1"/>
    <property type="molecule type" value="Genomic_DNA"/>
</dbReference>
<name>A0A1D8AWM9_9BACT</name>
<gene>
    <name evidence="2" type="ORF">Verru16b_02352</name>
</gene>
<dbReference type="RefSeq" id="WP_069962442.1">
    <property type="nucleotide sequence ID" value="NZ_CP016094.1"/>
</dbReference>
<feature type="signal peptide" evidence="1">
    <location>
        <begin position="1"/>
        <end position="20"/>
    </location>
</feature>
<evidence type="ECO:0000313" key="2">
    <source>
        <dbReference type="EMBL" id="AOS45273.1"/>
    </source>
</evidence>
<dbReference type="AlphaFoldDB" id="A0A1D8AWM9"/>
<protein>
    <recommendedName>
        <fullName evidence="4">Lipoprotein</fullName>
    </recommendedName>
</protein>
<evidence type="ECO:0000313" key="3">
    <source>
        <dbReference type="Proteomes" id="UP000095228"/>
    </source>
</evidence>
<organism evidence="2 3">
    <name type="scientific">Lacunisphaera limnophila</name>
    <dbReference type="NCBI Taxonomy" id="1838286"/>
    <lineage>
        <taxon>Bacteria</taxon>
        <taxon>Pseudomonadati</taxon>
        <taxon>Verrucomicrobiota</taxon>
        <taxon>Opitutia</taxon>
        <taxon>Opitutales</taxon>
        <taxon>Opitutaceae</taxon>
        <taxon>Lacunisphaera</taxon>
    </lineage>
</organism>
<dbReference type="PROSITE" id="PS51257">
    <property type="entry name" value="PROKAR_LIPOPROTEIN"/>
    <property type="match status" value="1"/>
</dbReference>
<accession>A0A1D8AWM9</accession>
<keyword evidence="3" id="KW-1185">Reference proteome</keyword>
<keyword evidence="1" id="KW-0732">Signal</keyword>
<proteinExistence type="predicted"/>
<evidence type="ECO:0000256" key="1">
    <source>
        <dbReference type="SAM" id="SignalP"/>
    </source>
</evidence>
<dbReference type="KEGG" id="obg:Verru16b_02352"/>
<sequence length="145" mass="15738">MPALRIISVSGFMIAAVVFAAGCASSTPQSRIDANRGAYAEYPPEVRRFIREGRVDVGFTAEMAEMALGRPGRKLSRQEADNETSEIWIYYRNRPRVSVGMAVGSGGYTGSSTGISMSTTPDPDMESMRLILQDGHVTAIETVTR</sequence>
<dbReference type="OrthoDB" id="196920at2"/>
<evidence type="ECO:0008006" key="4">
    <source>
        <dbReference type="Google" id="ProtNLM"/>
    </source>
</evidence>
<feature type="chain" id="PRO_5009105301" description="Lipoprotein" evidence="1">
    <location>
        <begin position="21"/>
        <end position="145"/>
    </location>
</feature>
<dbReference type="Proteomes" id="UP000095228">
    <property type="component" value="Chromosome"/>
</dbReference>
<reference evidence="2 3" key="1">
    <citation type="submission" date="2016-06" db="EMBL/GenBank/DDBJ databases">
        <title>Three novel species with peptidoglycan cell walls form the new genus Lacunisphaera gen. nov. in the family Opitutaceae of the verrucomicrobial subdivision 4.</title>
        <authorList>
            <person name="Rast P."/>
            <person name="Gloeckner I."/>
            <person name="Jogler M."/>
            <person name="Boedeker C."/>
            <person name="Jeske O."/>
            <person name="Wiegand S."/>
            <person name="Reinhardt R."/>
            <person name="Schumann P."/>
            <person name="Rohde M."/>
            <person name="Spring S."/>
            <person name="Gloeckner F.O."/>
            <person name="Jogler C."/>
        </authorList>
    </citation>
    <scope>NUCLEOTIDE SEQUENCE [LARGE SCALE GENOMIC DNA]</scope>
    <source>
        <strain evidence="2 3">IG16b</strain>
    </source>
</reference>